<evidence type="ECO:0000313" key="4">
    <source>
        <dbReference type="EMBL" id="MCT2399551.1"/>
    </source>
</evidence>
<dbReference type="SUPFAM" id="SSF48452">
    <property type="entry name" value="TPR-like"/>
    <property type="match status" value="3"/>
</dbReference>
<accession>A0ABT2I415</accession>
<evidence type="ECO:0000313" key="5">
    <source>
        <dbReference type="Proteomes" id="UP001165583"/>
    </source>
</evidence>
<reference evidence="4" key="1">
    <citation type="submission" date="2022-09" db="EMBL/GenBank/DDBJ databases">
        <title>Novosphingobium sp. Nov., a polycyclic aromatic hydrocarbon-degrading bacterium isolated form mangrove sediments in HongKong.</title>
        <authorList>
            <person name="Hu Z."/>
        </authorList>
    </citation>
    <scope>NUCLEOTIDE SEQUENCE</scope>
    <source>
        <strain evidence="4">HK4-1</strain>
    </source>
</reference>
<keyword evidence="2 3" id="KW-0802">TPR repeat</keyword>
<dbReference type="PANTHER" id="PTHR45586">
    <property type="entry name" value="TPR REPEAT-CONTAINING PROTEIN PA4667"/>
    <property type="match status" value="1"/>
</dbReference>
<dbReference type="SMART" id="SM00028">
    <property type="entry name" value="TPR"/>
    <property type="match status" value="3"/>
</dbReference>
<name>A0ABT2I415_9SPHN</name>
<evidence type="ECO:0000256" key="3">
    <source>
        <dbReference type="PROSITE-ProRule" id="PRU00339"/>
    </source>
</evidence>
<keyword evidence="1" id="KW-0677">Repeat</keyword>
<dbReference type="Pfam" id="PF13432">
    <property type="entry name" value="TPR_16"/>
    <property type="match status" value="2"/>
</dbReference>
<evidence type="ECO:0000256" key="2">
    <source>
        <dbReference type="ARBA" id="ARBA00022803"/>
    </source>
</evidence>
<dbReference type="Pfam" id="PF13181">
    <property type="entry name" value="TPR_8"/>
    <property type="match status" value="1"/>
</dbReference>
<protein>
    <submittedName>
        <fullName evidence="4">Tetratricopeptide repeat protein</fullName>
    </submittedName>
</protein>
<evidence type="ECO:0000256" key="1">
    <source>
        <dbReference type="ARBA" id="ARBA00022737"/>
    </source>
</evidence>
<dbReference type="RefSeq" id="WP_260045648.1">
    <property type="nucleotide sequence ID" value="NZ_JANZXA010000004.1"/>
</dbReference>
<dbReference type="Proteomes" id="UP001165583">
    <property type="component" value="Unassembled WGS sequence"/>
</dbReference>
<dbReference type="EMBL" id="JANZXA010000004">
    <property type="protein sequence ID" value="MCT2399551.1"/>
    <property type="molecule type" value="Genomic_DNA"/>
</dbReference>
<sequence length="504" mass="54011">MKYLIPIACAVLLSGCGVDPRQQYNRAKDAYAAHDYLSAKLDLVDLLEKDTGNRDARELLVRSYLALGDGEAAAAALLKLDPAQRPADYKVMLGEAALLRSRPDEALEAVGQVKGAGAERIRALAYLGKDNREAAAAAFAKGMISGQRDPRLLADYARFTLQQGDVKKARSLVDAALQADPNSLDALLVNGRTATAEGQLSLALDSYSRALDSYPGNLAAIVGKASVLGDLGRTDEMEQLLDSARSKVGGSDALTYLQARAAAARNDWKSVRNILQANETFVRDRDDASILYAQALDRLGQEEQARSRLMPVLTRSPNNAIARRLLATVQLKLGDANGALKTLEPLVGQPSALAEDLRLYAKAAKAAGRPDADRIAREALFPTPQSLAAELANADTALRARNWANAVVIYERIIAVTDGTNPLVLNNLAYAKGQLGDKADALKYALEALKYAPTNASIMDTAGWLLFETGTDRDRAVKLLREAAAKAPDNATIRQHLEKAQAAG</sequence>
<comment type="caution">
    <text evidence="4">The sequence shown here is derived from an EMBL/GenBank/DDBJ whole genome shotgun (WGS) entry which is preliminary data.</text>
</comment>
<keyword evidence="5" id="KW-1185">Reference proteome</keyword>
<dbReference type="PANTHER" id="PTHR45586:SF1">
    <property type="entry name" value="LIPOPOLYSACCHARIDE ASSEMBLY PROTEIN B"/>
    <property type="match status" value="1"/>
</dbReference>
<dbReference type="Gene3D" id="1.25.40.10">
    <property type="entry name" value="Tetratricopeptide repeat domain"/>
    <property type="match status" value="2"/>
</dbReference>
<dbReference type="InterPro" id="IPR051012">
    <property type="entry name" value="CellSynth/LPSAsmb/PSIAsmb"/>
</dbReference>
<gene>
    <name evidence="4" type="ORF">NZK81_08315</name>
</gene>
<dbReference type="PROSITE" id="PS51257">
    <property type="entry name" value="PROKAR_LIPOPROTEIN"/>
    <property type="match status" value="1"/>
</dbReference>
<dbReference type="InterPro" id="IPR011990">
    <property type="entry name" value="TPR-like_helical_dom_sf"/>
</dbReference>
<proteinExistence type="predicted"/>
<dbReference type="InterPro" id="IPR019734">
    <property type="entry name" value="TPR_rpt"/>
</dbReference>
<dbReference type="PROSITE" id="PS50005">
    <property type="entry name" value="TPR"/>
    <property type="match status" value="1"/>
</dbReference>
<feature type="repeat" description="TPR" evidence="3">
    <location>
        <begin position="184"/>
        <end position="217"/>
    </location>
</feature>
<organism evidence="4 5">
    <name type="scientific">Novosphingobium mangrovi</name>
    <name type="common">ex Huang et al. 2023</name>
    <dbReference type="NCBI Taxonomy" id="2976432"/>
    <lineage>
        <taxon>Bacteria</taxon>
        <taxon>Pseudomonadati</taxon>
        <taxon>Pseudomonadota</taxon>
        <taxon>Alphaproteobacteria</taxon>
        <taxon>Sphingomonadales</taxon>
        <taxon>Sphingomonadaceae</taxon>
        <taxon>Novosphingobium</taxon>
    </lineage>
</organism>